<accession>A0ABP7WZN2</accession>
<dbReference type="RefSeq" id="WP_344957639.1">
    <property type="nucleotide sequence ID" value="NZ_BAAAZG010000061.1"/>
</dbReference>
<reference evidence="2" key="1">
    <citation type="journal article" date="2019" name="Int. J. Syst. Evol. Microbiol.">
        <title>The Global Catalogue of Microorganisms (GCM) 10K type strain sequencing project: providing services to taxonomists for standard genome sequencing and annotation.</title>
        <authorList>
            <consortium name="The Broad Institute Genomics Platform"/>
            <consortium name="The Broad Institute Genome Sequencing Center for Infectious Disease"/>
            <person name="Wu L."/>
            <person name="Ma J."/>
        </authorList>
    </citation>
    <scope>NUCLEOTIDE SEQUENCE [LARGE SCALE GENOMIC DNA]</scope>
    <source>
        <strain evidence="2">JCM 16702</strain>
    </source>
</reference>
<evidence type="ECO:0000313" key="2">
    <source>
        <dbReference type="Proteomes" id="UP001500683"/>
    </source>
</evidence>
<keyword evidence="2" id="KW-1185">Reference proteome</keyword>
<dbReference type="Pfam" id="PF19902">
    <property type="entry name" value="DUF6375"/>
    <property type="match status" value="1"/>
</dbReference>
<gene>
    <name evidence="1" type="ORF">GCM10022214_77810</name>
</gene>
<organism evidence="1 2">
    <name type="scientific">Actinomadura miaoliensis</name>
    <dbReference type="NCBI Taxonomy" id="430685"/>
    <lineage>
        <taxon>Bacteria</taxon>
        <taxon>Bacillati</taxon>
        <taxon>Actinomycetota</taxon>
        <taxon>Actinomycetes</taxon>
        <taxon>Streptosporangiales</taxon>
        <taxon>Thermomonosporaceae</taxon>
        <taxon>Actinomadura</taxon>
    </lineage>
</organism>
<name>A0ABP7WZN2_9ACTN</name>
<dbReference type="Proteomes" id="UP001500683">
    <property type="component" value="Unassembled WGS sequence"/>
</dbReference>
<dbReference type="EMBL" id="BAAAZG010000061">
    <property type="protein sequence ID" value="GAA4100819.1"/>
    <property type="molecule type" value="Genomic_DNA"/>
</dbReference>
<sequence>MRIWHSYGSEHSMNLVLIGTFETVADAETAIERMETLKGLAESAWSEDDWRRQDKGMPSTLVDGLTKLKLYDFGRFDVDAYAFDHSAERTGSVVRIATEESDIQGFVKLFLDLGARVEVFSLHTWNEDGTTRRTTDG</sequence>
<evidence type="ECO:0008006" key="3">
    <source>
        <dbReference type="Google" id="ProtNLM"/>
    </source>
</evidence>
<evidence type="ECO:0000313" key="1">
    <source>
        <dbReference type="EMBL" id="GAA4100819.1"/>
    </source>
</evidence>
<dbReference type="InterPro" id="IPR045955">
    <property type="entry name" value="DUF6375"/>
</dbReference>
<proteinExistence type="predicted"/>
<comment type="caution">
    <text evidence="1">The sequence shown here is derived from an EMBL/GenBank/DDBJ whole genome shotgun (WGS) entry which is preliminary data.</text>
</comment>
<protein>
    <recommendedName>
        <fullName evidence="3">GYD domain-containing protein</fullName>
    </recommendedName>
</protein>